<dbReference type="RefSeq" id="WP_344505135.1">
    <property type="nucleotide sequence ID" value="NZ_BAAAQD010000011.1"/>
</dbReference>
<reference evidence="6 7" key="1">
    <citation type="journal article" date="2019" name="Int. J. Syst. Evol. Microbiol.">
        <title>The Global Catalogue of Microorganisms (GCM) 10K type strain sequencing project: providing services to taxonomists for standard genome sequencing and annotation.</title>
        <authorList>
            <consortium name="The Broad Institute Genomics Platform"/>
            <consortium name="The Broad Institute Genome Sequencing Center for Infectious Disease"/>
            <person name="Wu L."/>
            <person name="Ma J."/>
        </authorList>
    </citation>
    <scope>NUCLEOTIDE SEQUENCE [LARGE SCALE GENOMIC DNA]</scope>
    <source>
        <strain evidence="6 7">JCM 15933</strain>
    </source>
</reference>
<proteinExistence type="predicted"/>
<dbReference type="Proteomes" id="UP001501470">
    <property type="component" value="Unassembled WGS sequence"/>
</dbReference>
<name>A0ABN2B3A3_9ACTN</name>
<evidence type="ECO:0000256" key="3">
    <source>
        <dbReference type="ARBA" id="ARBA00022840"/>
    </source>
</evidence>
<dbReference type="InterPro" id="IPR040570">
    <property type="entry name" value="LAL_C2"/>
</dbReference>
<dbReference type="SUPFAM" id="SSF56059">
    <property type="entry name" value="Glutathione synthetase ATP-binding domain-like"/>
    <property type="match status" value="1"/>
</dbReference>
<dbReference type="PANTHER" id="PTHR43585">
    <property type="entry name" value="FUMIPYRROLE BIOSYNTHESIS PROTEIN C"/>
    <property type="match status" value="1"/>
</dbReference>
<keyword evidence="3 4" id="KW-0067">ATP-binding</keyword>
<dbReference type="Gene3D" id="3.30.1490.20">
    <property type="entry name" value="ATP-grasp fold, A domain"/>
    <property type="match status" value="1"/>
</dbReference>
<evidence type="ECO:0000256" key="1">
    <source>
        <dbReference type="ARBA" id="ARBA00022598"/>
    </source>
</evidence>
<keyword evidence="2 4" id="KW-0547">Nucleotide-binding</keyword>
<dbReference type="InterPro" id="IPR013815">
    <property type="entry name" value="ATP_grasp_subdomain_1"/>
</dbReference>
<dbReference type="Gene3D" id="3.30.470.20">
    <property type="entry name" value="ATP-grasp fold, B domain"/>
    <property type="match status" value="1"/>
</dbReference>
<evidence type="ECO:0000259" key="5">
    <source>
        <dbReference type="PROSITE" id="PS50975"/>
    </source>
</evidence>
<comment type="caution">
    <text evidence="6">The sequence shown here is derived from an EMBL/GenBank/DDBJ whole genome shotgun (WGS) entry which is preliminary data.</text>
</comment>
<evidence type="ECO:0000256" key="4">
    <source>
        <dbReference type="PROSITE-ProRule" id="PRU00409"/>
    </source>
</evidence>
<gene>
    <name evidence="6" type="ORF">GCM10009827_055990</name>
</gene>
<evidence type="ECO:0000313" key="6">
    <source>
        <dbReference type="EMBL" id="GAA1531067.1"/>
    </source>
</evidence>
<dbReference type="Pfam" id="PF18603">
    <property type="entry name" value="LAL_C2"/>
    <property type="match status" value="1"/>
</dbReference>
<dbReference type="PROSITE" id="PS50975">
    <property type="entry name" value="ATP_GRASP"/>
    <property type="match status" value="1"/>
</dbReference>
<evidence type="ECO:0000313" key="7">
    <source>
        <dbReference type="Proteomes" id="UP001501470"/>
    </source>
</evidence>
<feature type="domain" description="ATP-grasp" evidence="5">
    <location>
        <begin position="106"/>
        <end position="300"/>
    </location>
</feature>
<dbReference type="Gene3D" id="3.40.50.20">
    <property type="match status" value="1"/>
</dbReference>
<dbReference type="Pfam" id="PF13535">
    <property type="entry name" value="ATP-grasp_4"/>
    <property type="match status" value="1"/>
</dbReference>
<evidence type="ECO:0000256" key="2">
    <source>
        <dbReference type="ARBA" id="ARBA00022741"/>
    </source>
</evidence>
<sequence length="417" mass="44250">MMLILGASEDQLPVYLEARRRGIPTIGVDMRTDRPAYPYADVWLPVSIKDHEGIVAALDGRRPTAVVAAASEAGLWTWHELSHRYRLPFRFPAAAARASLDKAAFHDVVRATGVPGYHWRRSADRAVLTAAAHDIGFPVVVKPPDTSGSKGITLVSHASELPGAFDYAARFTAPGGPLLVEEFVSGRNLTVDVFMRAGRVAFAGITEKRMVPGPRFVIGGHAAPATIGLAVRGRLVTAAGRLCRAIDLFDGPANFDVILRADGSFAVLEANARLCGNAFPLLMRHMYGVDTVAALVSMVLGEPFDLTPTQEHAGIIHVLASPLPGDAILTAVGGVTEARQLPGVVCCEVYAEPGATVHPFDQAANKIGYLVVTGPDPATAQVRLDAALAVLRLEFTARVPVGRLGQSTSVVVHSDSE</sequence>
<protein>
    <submittedName>
        <fullName evidence="6">ATP-grasp domain-containing protein</fullName>
    </submittedName>
</protein>
<keyword evidence="7" id="KW-1185">Reference proteome</keyword>
<dbReference type="InterPro" id="IPR011761">
    <property type="entry name" value="ATP-grasp"/>
</dbReference>
<keyword evidence="1" id="KW-0436">Ligase</keyword>
<dbReference type="PANTHER" id="PTHR43585:SF2">
    <property type="entry name" value="ATP-GRASP ENZYME FSQD"/>
    <property type="match status" value="1"/>
</dbReference>
<accession>A0ABN2B3A3</accession>
<organism evidence="6 7">
    <name type="scientific">Dactylosporangium maewongense</name>
    <dbReference type="NCBI Taxonomy" id="634393"/>
    <lineage>
        <taxon>Bacteria</taxon>
        <taxon>Bacillati</taxon>
        <taxon>Actinomycetota</taxon>
        <taxon>Actinomycetes</taxon>
        <taxon>Micromonosporales</taxon>
        <taxon>Micromonosporaceae</taxon>
        <taxon>Dactylosporangium</taxon>
    </lineage>
</organism>
<dbReference type="InterPro" id="IPR052032">
    <property type="entry name" value="ATP-dep_AA_Ligase"/>
</dbReference>
<dbReference type="EMBL" id="BAAAQD010000011">
    <property type="protein sequence ID" value="GAA1531067.1"/>
    <property type="molecule type" value="Genomic_DNA"/>
</dbReference>